<dbReference type="AlphaFoldDB" id="A0A0E9WQS0"/>
<proteinExistence type="predicted"/>
<reference evidence="1" key="2">
    <citation type="journal article" date="2015" name="Fish Shellfish Immunol.">
        <title>Early steps in the European eel (Anguilla anguilla)-Vibrio vulnificus interaction in the gills: Role of the RtxA13 toxin.</title>
        <authorList>
            <person name="Callol A."/>
            <person name="Pajuelo D."/>
            <person name="Ebbesson L."/>
            <person name="Teles M."/>
            <person name="MacKenzie S."/>
            <person name="Amaro C."/>
        </authorList>
    </citation>
    <scope>NUCLEOTIDE SEQUENCE</scope>
</reference>
<dbReference type="EMBL" id="GBXM01015926">
    <property type="protein sequence ID" value="JAH92651.1"/>
    <property type="molecule type" value="Transcribed_RNA"/>
</dbReference>
<accession>A0A0E9WQS0</accession>
<reference evidence="1" key="1">
    <citation type="submission" date="2014-11" db="EMBL/GenBank/DDBJ databases">
        <authorList>
            <person name="Amaro Gonzalez C."/>
        </authorList>
    </citation>
    <scope>NUCLEOTIDE SEQUENCE</scope>
</reference>
<organism evidence="1">
    <name type="scientific">Anguilla anguilla</name>
    <name type="common">European freshwater eel</name>
    <name type="synonym">Muraena anguilla</name>
    <dbReference type="NCBI Taxonomy" id="7936"/>
    <lineage>
        <taxon>Eukaryota</taxon>
        <taxon>Metazoa</taxon>
        <taxon>Chordata</taxon>
        <taxon>Craniata</taxon>
        <taxon>Vertebrata</taxon>
        <taxon>Euteleostomi</taxon>
        <taxon>Actinopterygii</taxon>
        <taxon>Neopterygii</taxon>
        <taxon>Teleostei</taxon>
        <taxon>Anguilliformes</taxon>
        <taxon>Anguillidae</taxon>
        <taxon>Anguilla</taxon>
    </lineage>
</organism>
<evidence type="ECO:0000313" key="1">
    <source>
        <dbReference type="EMBL" id="JAH92651.1"/>
    </source>
</evidence>
<protein>
    <submittedName>
        <fullName evidence="1">Uncharacterized protein</fullName>
    </submittedName>
</protein>
<name>A0A0E9WQS0_ANGAN</name>
<sequence>MIPCANLRGLDLSSTRGRFQMVSRLVAACGCTLRGLETCICHGTHHLTDITLGWVFRGLVTTGTGLNLLDLWLPDDRFHTVSRFVEACGCTLRGLETCICCGTQRSGDLHQIQYQQS</sequence>